<dbReference type="SUPFAM" id="SSF89447">
    <property type="entry name" value="AbrB/MazE/MraZ-like"/>
    <property type="match status" value="1"/>
</dbReference>
<dbReference type="InterPro" id="IPR007159">
    <property type="entry name" value="SpoVT-AbrB_dom"/>
</dbReference>
<dbReference type="Pfam" id="PF04014">
    <property type="entry name" value="MazE_antitoxin"/>
    <property type="match status" value="1"/>
</dbReference>
<dbReference type="EMBL" id="LZYZ01000003">
    <property type="protein sequence ID" value="OOM13959.1"/>
    <property type="molecule type" value="Genomic_DNA"/>
</dbReference>
<dbReference type="RefSeq" id="WP_077865318.1">
    <property type="nucleotide sequence ID" value="NZ_LZYZ01000003.1"/>
</dbReference>
<dbReference type="NCBIfam" id="TIGR01439">
    <property type="entry name" value="lp_hng_hel_AbrB"/>
    <property type="match status" value="1"/>
</dbReference>
<dbReference type="CDD" id="cd16320">
    <property type="entry name" value="MraZ_N"/>
    <property type="match status" value="1"/>
</dbReference>
<dbReference type="SMART" id="SM00966">
    <property type="entry name" value="SpoVT_AbrB"/>
    <property type="match status" value="1"/>
</dbReference>
<comment type="caution">
    <text evidence="3">The sequence shown here is derived from an EMBL/GenBank/DDBJ whole genome shotgun (WGS) entry which is preliminary data.</text>
</comment>
<dbReference type="Gene3D" id="2.10.260.10">
    <property type="match status" value="1"/>
</dbReference>
<dbReference type="AlphaFoldDB" id="A0A1S8NBW5"/>
<evidence type="ECO:0000256" key="1">
    <source>
        <dbReference type="PROSITE-ProRule" id="PRU01076"/>
    </source>
</evidence>
<dbReference type="InterPro" id="IPR035642">
    <property type="entry name" value="MraZ_N"/>
</dbReference>
<sequence length="80" mass="8794">MKSSGIVRKLDPLGRIVIPKEIRKVMGIGEGDSLEIAKVDNEIVVRKFSRGCIFCGSDKEIVEFNKALVCGECRNALGKE</sequence>
<dbReference type="GO" id="GO:0003677">
    <property type="term" value="F:DNA binding"/>
    <property type="evidence" value="ECO:0007669"/>
    <property type="project" value="UniProtKB-UniRule"/>
</dbReference>
<keyword evidence="1" id="KW-0238">DNA-binding</keyword>
<gene>
    <name evidence="3" type="primary">abrB_2</name>
    <name evidence="3" type="ORF">CLOSAC_20450</name>
</gene>
<dbReference type="InterPro" id="IPR052731">
    <property type="entry name" value="B_subtilis_Trans_State_Reg"/>
</dbReference>
<dbReference type="PANTHER" id="PTHR36432">
    <property type="match status" value="1"/>
</dbReference>
<dbReference type="PROSITE" id="PS51740">
    <property type="entry name" value="SPOVT_ABRB"/>
    <property type="match status" value="1"/>
</dbReference>
<dbReference type="InterPro" id="IPR037914">
    <property type="entry name" value="SpoVT-AbrB_sf"/>
</dbReference>
<protein>
    <submittedName>
        <fullName evidence="3">Transition state regulatory protein AbrB</fullName>
    </submittedName>
</protein>
<accession>A0A1S8NBW5</accession>
<proteinExistence type="predicted"/>
<reference evidence="3 4" key="1">
    <citation type="submission" date="2016-05" db="EMBL/GenBank/DDBJ databases">
        <title>Microbial solvent formation.</title>
        <authorList>
            <person name="Poehlein A."/>
            <person name="Montoya Solano J.D."/>
            <person name="Flitsch S."/>
            <person name="Krabben P."/>
            <person name="Duerre P."/>
            <person name="Daniel R."/>
        </authorList>
    </citation>
    <scope>NUCLEOTIDE SEQUENCE [LARGE SCALE GENOMIC DNA]</scope>
    <source>
        <strain evidence="3 4">L1-8</strain>
    </source>
</reference>
<organism evidence="3 4">
    <name type="scientific">Clostridium saccharobutylicum</name>
    <dbReference type="NCBI Taxonomy" id="169679"/>
    <lineage>
        <taxon>Bacteria</taxon>
        <taxon>Bacillati</taxon>
        <taxon>Bacillota</taxon>
        <taxon>Clostridia</taxon>
        <taxon>Eubacteriales</taxon>
        <taxon>Clostridiaceae</taxon>
        <taxon>Clostridium</taxon>
    </lineage>
</organism>
<evidence type="ECO:0000313" key="4">
    <source>
        <dbReference type="Proteomes" id="UP000191154"/>
    </source>
</evidence>
<evidence type="ECO:0000313" key="3">
    <source>
        <dbReference type="EMBL" id="OOM13959.1"/>
    </source>
</evidence>
<dbReference type="PANTHER" id="PTHR36432:SF4">
    <property type="entry name" value="TRANSITION STATE REGULATOR ABH-RELATED"/>
    <property type="match status" value="1"/>
</dbReference>
<feature type="domain" description="SpoVT-AbrB" evidence="2">
    <location>
        <begin position="5"/>
        <end position="50"/>
    </location>
</feature>
<name>A0A1S8NBW5_CLOSA</name>
<dbReference type="Proteomes" id="UP000191154">
    <property type="component" value="Unassembled WGS sequence"/>
</dbReference>
<evidence type="ECO:0000259" key="2">
    <source>
        <dbReference type="PROSITE" id="PS51740"/>
    </source>
</evidence>